<feature type="region of interest" description="Disordered" evidence="1">
    <location>
        <begin position="126"/>
        <end position="155"/>
    </location>
</feature>
<evidence type="ECO:0000313" key="3">
    <source>
        <dbReference type="Proteomes" id="UP000299102"/>
    </source>
</evidence>
<reference evidence="2 3" key="1">
    <citation type="journal article" date="2019" name="Commun. Biol.">
        <title>The bagworm genome reveals a unique fibroin gene that provides high tensile strength.</title>
        <authorList>
            <person name="Kono N."/>
            <person name="Nakamura H."/>
            <person name="Ohtoshi R."/>
            <person name="Tomita M."/>
            <person name="Numata K."/>
            <person name="Arakawa K."/>
        </authorList>
    </citation>
    <scope>NUCLEOTIDE SEQUENCE [LARGE SCALE GENOMIC DNA]</scope>
</reference>
<comment type="caution">
    <text evidence="2">The sequence shown here is derived from an EMBL/GenBank/DDBJ whole genome shotgun (WGS) entry which is preliminary data.</text>
</comment>
<keyword evidence="3" id="KW-1185">Reference proteome</keyword>
<accession>A0A4C1Z8G6</accession>
<dbReference type="EMBL" id="BGZK01001716">
    <property type="protein sequence ID" value="GBP85101.1"/>
    <property type="molecule type" value="Genomic_DNA"/>
</dbReference>
<dbReference type="AlphaFoldDB" id="A0A4C1Z8G6"/>
<evidence type="ECO:0000256" key="1">
    <source>
        <dbReference type="SAM" id="MobiDB-lite"/>
    </source>
</evidence>
<gene>
    <name evidence="2" type="ORF">EVAR_51220_1</name>
</gene>
<organism evidence="2 3">
    <name type="scientific">Eumeta variegata</name>
    <name type="common">Bagworm moth</name>
    <name type="synonym">Eumeta japonica</name>
    <dbReference type="NCBI Taxonomy" id="151549"/>
    <lineage>
        <taxon>Eukaryota</taxon>
        <taxon>Metazoa</taxon>
        <taxon>Ecdysozoa</taxon>
        <taxon>Arthropoda</taxon>
        <taxon>Hexapoda</taxon>
        <taxon>Insecta</taxon>
        <taxon>Pterygota</taxon>
        <taxon>Neoptera</taxon>
        <taxon>Endopterygota</taxon>
        <taxon>Lepidoptera</taxon>
        <taxon>Glossata</taxon>
        <taxon>Ditrysia</taxon>
        <taxon>Tineoidea</taxon>
        <taxon>Psychidae</taxon>
        <taxon>Oiketicinae</taxon>
        <taxon>Eumeta</taxon>
    </lineage>
</organism>
<name>A0A4C1Z8G6_EUMVA</name>
<dbReference type="Proteomes" id="UP000299102">
    <property type="component" value="Unassembled WGS sequence"/>
</dbReference>
<dbReference type="OrthoDB" id="411871at2759"/>
<protein>
    <submittedName>
        <fullName evidence="2">Uncharacterized protein</fullName>
    </submittedName>
</protein>
<proteinExistence type="predicted"/>
<sequence>MGRRSGRRPPTGTQVYNTAKARRSEFGRAMDATLSERILTVEMVKSVYSCDQLDETETPLMEFRVRGVEKGCAYQEAAHPERSPKQTGIRGRGICLGQRGLRKGSVRGADRELEAVLLSTRWGEPVGQHLQGHQGNGEKTGRMSYFKPTRDKYYV</sequence>
<evidence type="ECO:0000313" key="2">
    <source>
        <dbReference type="EMBL" id="GBP85101.1"/>
    </source>
</evidence>